<keyword evidence="6 10" id="KW-0328">Glycosyltransferase</keyword>
<evidence type="ECO:0000313" key="12">
    <source>
        <dbReference type="Proteomes" id="UP000323105"/>
    </source>
</evidence>
<dbReference type="GO" id="GO:0009236">
    <property type="term" value="P:cobalamin biosynthetic process"/>
    <property type="evidence" value="ECO:0007669"/>
    <property type="project" value="UniProtKB-UniRule"/>
</dbReference>
<comment type="pathway">
    <text evidence="1 10">Nucleoside biosynthesis; alpha-ribazole biosynthesis; alpha-ribazole from 5,6-dimethylbenzimidazole: step 1/2.</text>
</comment>
<dbReference type="SUPFAM" id="SSF52733">
    <property type="entry name" value="Nicotinate mononucleotide:5,6-dimethylbenzimidazole phosphoribosyltransferase (CobT)"/>
    <property type="match status" value="1"/>
</dbReference>
<evidence type="ECO:0000256" key="1">
    <source>
        <dbReference type="ARBA" id="ARBA00005049"/>
    </source>
</evidence>
<dbReference type="PANTHER" id="PTHR43463:SF1">
    <property type="entry name" value="NICOTINATE-NUCLEOTIDE--DIMETHYLBENZIMIDAZOLE PHOSPHORIBOSYLTRANSFERASE"/>
    <property type="match status" value="1"/>
</dbReference>
<evidence type="ECO:0000256" key="2">
    <source>
        <dbReference type="ARBA" id="ARBA00007110"/>
    </source>
</evidence>
<dbReference type="HAMAP" id="MF_00230">
    <property type="entry name" value="CobT"/>
    <property type="match status" value="1"/>
</dbReference>
<comment type="catalytic activity">
    <reaction evidence="9 10">
        <text>5,6-dimethylbenzimidazole + nicotinate beta-D-ribonucleotide = alpha-ribazole 5'-phosphate + nicotinate + H(+)</text>
        <dbReference type="Rhea" id="RHEA:11196"/>
        <dbReference type="ChEBI" id="CHEBI:15378"/>
        <dbReference type="ChEBI" id="CHEBI:15890"/>
        <dbReference type="ChEBI" id="CHEBI:32544"/>
        <dbReference type="ChEBI" id="CHEBI:57502"/>
        <dbReference type="ChEBI" id="CHEBI:57918"/>
        <dbReference type="EC" id="2.4.2.21"/>
    </reaction>
</comment>
<dbReference type="EMBL" id="BKBW01000004">
    <property type="protein sequence ID" value="GEQ75711.1"/>
    <property type="molecule type" value="Genomic_DNA"/>
</dbReference>
<evidence type="ECO:0000256" key="4">
    <source>
        <dbReference type="ARBA" id="ARBA00015486"/>
    </source>
</evidence>
<dbReference type="AlphaFoldDB" id="A0A5A7MFL9"/>
<evidence type="ECO:0000256" key="8">
    <source>
        <dbReference type="ARBA" id="ARBA00030686"/>
    </source>
</evidence>
<accession>A0A5A7MFL9</accession>
<evidence type="ECO:0000256" key="7">
    <source>
        <dbReference type="ARBA" id="ARBA00022679"/>
    </source>
</evidence>
<dbReference type="Proteomes" id="UP000323105">
    <property type="component" value="Unassembled WGS sequence"/>
</dbReference>
<comment type="function">
    <text evidence="10">Catalyzes the synthesis of alpha-ribazole-5'-phosphate from nicotinate mononucleotide (NAMN) and 5,6-dimethylbenzimidazole (DMB).</text>
</comment>
<evidence type="ECO:0000256" key="6">
    <source>
        <dbReference type="ARBA" id="ARBA00022676"/>
    </source>
</evidence>
<protein>
    <recommendedName>
        <fullName evidence="4 10">Nicotinate-nucleotide--dimethylbenzimidazole phosphoribosyltransferase</fullName>
        <shortName evidence="10">NN:DBI PRT</shortName>
        <ecNumber evidence="3 10">2.4.2.21</ecNumber>
    </recommendedName>
    <alternativeName>
        <fullName evidence="8 10">N(1)-alpha-phosphoribosyltransferase</fullName>
    </alternativeName>
</protein>
<dbReference type="NCBIfam" id="TIGR03160">
    <property type="entry name" value="cobT_DBIPRT"/>
    <property type="match status" value="1"/>
</dbReference>
<evidence type="ECO:0000256" key="5">
    <source>
        <dbReference type="ARBA" id="ARBA00022573"/>
    </source>
</evidence>
<evidence type="ECO:0000256" key="3">
    <source>
        <dbReference type="ARBA" id="ARBA00011991"/>
    </source>
</evidence>
<comment type="caution">
    <text evidence="11">The sequence shown here is derived from an EMBL/GenBank/DDBJ whole genome shotgun (WGS) entry which is preliminary data.</text>
</comment>
<dbReference type="Pfam" id="PF02277">
    <property type="entry name" value="DBI_PRT"/>
    <property type="match status" value="1"/>
</dbReference>
<comment type="similarity">
    <text evidence="2 10">Belongs to the CobT family.</text>
</comment>
<dbReference type="FunFam" id="3.40.50.10210:FF:000001">
    <property type="entry name" value="Nicotinate-nucleotide--dimethylbenzimidazole phosphoribosyltransferase"/>
    <property type="match status" value="1"/>
</dbReference>
<dbReference type="Gene3D" id="1.10.1610.10">
    <property type="match status" value="1"/>
</dbReference>
<dbReference type="InterPro" id="IPR036087">
    <property type="entry name" value="Nict_dMeBzImd_PRibTrfase_sf"/>
</dbReference>
<dbReference type="InterPro" id="IPR017846">
    <property type="entry name" value="Nict_dMeBzImd_PRibTrfase_bact"/>
</dbReference>
<dbReference type="UniPathway" id="UPA00061">
    <property type="reaction ID" value="UER00516"/>
</dbReference>
<sequence length="383" mass="40564">MALRPDAPGMTARMSSASFSEFLPSAIWSCPQVQDIHDAALQARVQHRLDFKTKPQGSLGVLEQLALRIACIVGCETPNLYAPQMVVFAADHGLAAQGVSAYPVDVTWQMVENFLAGGAAVSVLSLQNGIDLNVVDCGVARDFEVREQDPAHKLPKAHEPRLWRRKVAYGTADCSQGPAMSEAQCAMALRNGGELVKKLPGNALLLGEMGIGNTSSASLLQARLCGEPIEEVTGAGTGLSSEGLARKIAVLRQVLDLHVDVQDPLAVLAAMGGLEIATMTGAVLQAAAERRLIVVDGFITTAAVLVASRLQPHVLQRCVYAHRSGEPGHARLLAHLQAQPMLDWQLRLGEGSGAALAWPLLRSACTMLNEMASFESAGVSGKS</sequence>
<dbReference type="InterPro" id="IPR023195">
    <property type="entry name" value="Nict_dMeBzImd_PRibTrfase_N"/>
</dbReference>
<dbReference type="Gene3D" id="3.40.50.10210">
    <property type="match status" value="1"/>
</dbReference>
<evidence type="ECO:0000256" key="9">
    <source>
        <dbReference type="ARBA" id="ARBA00047340"/>
    </source>
</evidence>
<dbReference type="NCBIfam" id="NF000996">
    <property type="entry name" value="PRK00105.1"/>
    <property type="match status" value="1"/>
</dbReference>
<dbReference type="InterPro" id="IPR003200">
    <property type="entry name" value="Nict_dMeBzImd_PRibTrfase"/>
</dbReference>
<evidence type="ECO:0000256" key="10">
    <source>
        <dbReference type="HAMAP-Rule" id="MF_00230"/>
    </source>
</evidence>
<feature type="active site" description="Proton acceptor" evidence="10">
    <location>
        <position position="350"/>
    </location>
</feature>
<gene>
    <name evidence="11" type="primary">cobT_2</name>
    <name evidence="10" type="synonym">cobT</name>
    <name evidence="11" type="ORF">CTTA_2716</name>
</gene>
<proteinExistence type="inferred from homology"/>
<organism evidence="11 12">
    <name type="scientific">Comamonas testosteroni</name>
    <name type="common">Pseudomonas testosteroni</name>
    <dbReference type="NCBI Taxonomy" id="285"/>
    <lineage>
        <taxon>Bacteria</taxon>
        <taxon>Pseudomonadati</taxon>
        <taxon>Pseudomonadota</taxon>
        <taxon>Betaproteobacteria</taxon>
        <taxon>Burkholderiales</taxon>
        <taxon>Comamonadaceae</taxon>
        <taxon>Comamonas</taxon>
    </lineage>
</organism>
<evidence type="ECO:0000313" key="11">
    <source>
        <dbReference type="EMBL" id="GEQ75711.1"/>
    </source>
</evidence>
<dbReference type="GO" id="GO:0008939">
    <property type="term" value="F:nicotinate-nucleotide-dimethylbenzimidazole phosphoribosyltransferase activity"/>
    <property type="evidence" value="ECO:0007669"/>
    <property type="project" value="UniProtKB-UniRule"/>
</dbReference>
<keyword evidence="5 10" id="KW-0169">Cobalamin biosynthesis</keyword>
<name>A0A5A7MFL9_COMTE</name>
<reference evidence="11 12" key="1">
    <citation type="journal article" date="2019" name="Microbiol. Resour. Announc.">
        <title>Draft Genome Sequence of Comamonas testosteroni TA441, a Bacterium That Has a Cryptic Phenol Degradation Gene Cluster.</title>
        <authorList>
            <person name="Arai H."/>
            <person name="Ishii M."/>
        </authorList>
    </citation>
    <scope>NUCLEOTIDE SEQUENCE [LARGE SCALE GENOMIC DNA]</scope>
    <source>
        <strain evidence="11 12">TA441</strain>
    </source>
</reference>
<dbReference type="PANTHER" id="PTHR43463">
    <property type="entry name" value="NICOTINATE-NUCLEOTIDE--DIMETHYLBENZIMIDAZOLE PHOSPHORIBOSYLTRANSFERASE"/>
    <property type="match status" value="1"/>
</dbReference>
<dbReference type="CDD" id="cd02439">
    <property type="entry name" value="DMB-PRT_CobT"/>
    <property type="match status" value="1"/>
</dbReference>
<keyword evidence="7 10" id="KW-0808">Transferase</keyword>
<dbReference type="EC" id="2.4.2.21" evidence="3 10"/>